<dbReference type="STRING" id="1093900.A0A507AVL2"/>
<evidence type="ECO:0000259" key="2">
    <source>
        <dbReference type="Pfam" id="PF14661"/>
    </source>
</evidence>
<dbReference type="Proteomes" id="UP000319257">
    <property type="component" value="Unassembled WGS sequence"/>
</dbReference>
<feature type="compositionally biased region" description="Polar residues" evidence="1">
    <location>
        <begin position="654"/>
        <end position="663"/>
    </location>
</feature>
<feature type="region of interest" description="Disordered" evidence="1">
    <location>
        <begin position="1"/>
        <end position="37"/>
    </location>
</feature>
<feature type="compositionally biased region" description="Acidic residues" evidence="1">
    <location>
        <begin position="468"/>
        <end position="485"/>
    </location>
</feature>
<protein>
    <recommendedName>
        <fullName evidence="2">HAUS augmin-like complex subunit 6 N-terminal domain-containing protein</fullName>
    </recommendedName>
</protein>
<name>A0A507AVL2_9PEZI</name>
<keyword evidence="4" id="KW-1185">Reference proteome</keyword>
<dbReference type="EMBL" id="SKBQ01000046">
    <property type="protein sequence ID" value="TPX11753.1"/>
    <property type="molecule type" value="Genomic_DNA"/>
</dbReference>
<feature type="domain" description="HAUS augmin-like complex subunit 6 N-terminal" evidence="2">
    <location>
        <begin position="61"/>
        <end position="296"/>
    </location>
</feature>
<proteinExistence type="predicted"/>
<evidence type="ECO:0000313" key="4">
    <source>
        <dbReference type="Proteomes" id="UP000319257"/>
    </source>
</evidence>
<reference evidence="3 4" key="1">
    <citation type="submission" date="2019-06" db="EMBL/GenBank/DDBJ databases">
        <title>Draft genome sequence of the filamentous fungus Phialemoniopsis curvata isolated from diesel fuel.</title>
        <authorList>
            <person name="Varaljay V.A."/>
            <person name="Lyon W.J."/>
            <person name="Crouch A.L."/>
            <person name="Drake C.E."/>
            <person name="Hollomon J.M."/>
            <person name="Nadeau L.J."/>
            <person name="Nunn H.S."/>
            <person name="Stevenson B.S."/>
            <person name="Bojanowski C.L."/>
            <person name="Crookes-Goodson W.J."/>
        </authorList>
    </citation>
    <scope>NUCLEOTIDE SEQUENCE [LARGE SCALE GENOMIC DNA]</scope>
    <source>
        <strain evidence="3 4">D216</strain>
    </source>
</reference>
<sequence length="774" mass="86276">MATFQSTQSVSRLRSSRVPANSSKPLASTASISSGSTTASASVGTAATAQNTSTTSNISLFLTNLRLLDLDLLPDWPDISSHTFSTRDLGQGQKKRIQCVEWALFQLFAIWDREEARNKLQPFFPPLDHVQSLNLRAALLRALEQAKKNGVLGRDAVVRKTMLDECKGERLEEVLAVFSSAVLKKVVAEDRLNSGEHPAIAQTLALENRGYTGERNDLRALILAHRVSLAGILKDKHAARTRYTDFAELLDLKERSIARRREQARESASESSKSGTEPVTEDDKRRLWSTVRHNWTGNEQWMEALLHGDASLQRDGVLTAPFDRVWRRVEANRLSELEDRSAGLLEQLESRVKTQRARLEQWQKYHAKMVSGAGEAVEKRSDSHKHQKGIDLGFKAHESLNIGRSSPRKLTIRNSATLGGEYLGMVTQLQDELAEIDRVPPNPLSALFGHANRRQRVPSTDHLTVDPGADEEPISELSELDEEEPQPPPPVREDVETITRRTAAQPGPPRKAAGTTMSRNRTQYEEIEDVPRSPDRRRPLSLQKISPPPSPQSKSPPISPVRSPVRTPSPRRSPRKQITPQVSVQSPKQVLSPTQEMADQILASMNNTSPSPGKKPRHTLSLAERTRMSMARGSRSTTIDEDDEAGFEALAIKRNTNAQAQSKASEDSKGEGEEYEDLIARTRRSMVGFEAARQKAQVERRRSQRRSRHMPSASYSRKESSSFYPVVEEADTSAMLTEELLMAGEEDAEAIFKSRPRIKTSPAPSPARAAWNDE</sequence>
<dbReference type="InterPro" id="IPR028163">
    <property type="entry name" value="HAUS_6_N"/>
</dbReference>
<feature type="compositionally biased region" description="Basic and acidic residues" evidence="1">
    <location>
        <begin position="529"/>
        <end position="538"/>
    </location>
</feature>
<feature type="compositionally biased region" description="Low complexity" evidence="1">
    <location>
        <begin position="552"/>
        <end position="570"/>
    </location>
</feature>
<feature type="region of interest" description="Disordered" evidence="1">
    <location>
        <begin position="261"/>
        <end position="285"/>
    </location>
</feature>
<dbReference type="RefSeq" id="XP_030993464.1">
    <property type="nucleotide sequence ID" value="XM_031142240.1"/>
</dbReference>
<feature type="region of interest" description="Disordered" evidence="1">
    <location>
        <begin position="686"/>
        <end position="726"/>
    </location>
</feature>
<dbReference type="Pfam" id="PF14661">
    <property type="entry name" value="HAUS6_N"/>
    <property type="match status" value="1"/>
</dbReference>
<evidence type="ECO:0000256" key="1">
    <source>
        <dbReference type="SAM" id="MobiDB-lite"/>
    </source>
</evidence>
<evidence type="ECO:0000313" key="3">
    <source>
        <dbReference type="EMBL" id="TPX11753.1"/>
    </source>
</evidence>
<organism evidence="3 4">
    <name type="scientific">Thyridium curvatum</name>
    <dbReference type="NCBI Taxonomy" id="1093900"/>
    <lineage>
        <taxon>Eukaryota</taxon>
        <taxon>Fungi</taxon>
        <taxon>Dikarya</taxon>
        <taxon>Ascomycota</taxon>
        <taxon>Pezizomycotina</taxon>
        <taxon>Sordariomycetes</taxon>
        <taxon>Sordariomycetidae</taxon>
        <taxon>Thyridiales</taxon>
        <taxon>Thyridiaceae</taxon>
        <taxon>Thyridium</taxon>
    </lineage>
</organism>
<dbReference type="GeneID" id="41974937"/>
<gene>
    <name evidence="3" type="ORF">E0L32_007490</name>
</gene>
<feature type="compositionally biased region" description="Low complexity" evidence="1">
    <location>
        <begin position="27"/>
        <end position="37"/>
    </location>
</feature>
<feature type="compositionally biased region" description="Polar residues" evidence="1">
    <location>
        <begin position="1"/>
        <end position="26"/>
    </location>
</feature>
<feature type="region of interest" description="Disordered" evidence="1">
    <location>
        <begin position="449"/>
        <end position="674"/>
    </location>
</feature>
<dbReference type="OrthoDB" id="5575722at2759"/>
<feature type="compositionally biased region" description="Polar residues" evidence="1">
    <location>
        <begin position="576"/>
        <end position="611"/>
    </location>
</feature>
<feature type="compositionally biased region" description="Basic and acidic residues" evidence="1">
    <location>
        <begin position="692"/>
        <end position="701"/>
    </location>
</feature>
<comment type="caution">
    <text evidence="3">The sequence shown here is derived from an EMBL/GenBank/DDBJ whole genome shotgun (WGS) entry which is preliminary data.</text>
</comment>
<dbReference type="InParanoid" id="A0A507AVL2"/>
<dbReference type="AlphaFoldDB" id="A0A507AVL2"/>
<accession>A0A507AVL2</accession>
<feature type="region of interest" description="Disordered" evidence="1">
    <location>
        <begin position="752"/>
        <end position="774"/>
    </location>
</feature>